<proteinExistence type="inferred from homology"/>
<dbReference type="InterPro" id="IPR003793">
    <property type="entry name" value="UPF0166"/>
</dbReference>
<dbReference type="PANTHER" id="PTHR35983:SF1">
    <property type="entry name" value="UPF0166 PROTEIN TM_0021"/>
    <property type="match status" value="1"/>
</dbReference>
<dbReference type="EMBL" id="CAJHIN010000026">
    <property type="protein sequence ID" value="CAD6490400.1"/>
    <property type="molecule type" value="Genomic_DNA"/>
</dbReference>
<dbReference type="InterPro" id="IPR015867">
    <property type="entry name" value="N-reg_PII/ATP_PRibTrfase_C"/>
</dbReference>
<dbReference type="Pfam" id="PF02641">
    <property type="entry name" value="DUF190"/>
    <property type="match status" value="1"/>
</dbReference>
<dbReference type="Gene3D" id="3.30.70.120">
    <property type="match status" value="1"/>
</dbReference>
<protein>
    <submittedName>
        <fullName evidence="2">Putative ACR</fullName>
    </submittedName>
</protein>
<comment type="similarity">
    <text evidence="1">Belongs to the UPF0166 family.</text>
</comment>
<evidence type="ECO:0000313" key="3">
    <source>
        <dbReference type="Proteomes" id="UP000606624"/>
    </source>
</evidence>
<reference evidence="2" key="1">
    <citation type="submission" date="2020-10" db="EMBL/GenBank/DDBJ databases">
        <authorList>
            <person name="Hahn C.J."/>
            <person name="Laso-Perez R."/>
            <person name="Vulcano F."/>
            <person name="Vaziourakis K.-M."/>
            <person name="Stokke R."/>
            <person name="Steen I.H."/>
            <person name="Teske A."/>
            <person name="Boetius A."/>
            <person name="Liebeke M."/>
            <person name="Amann R."/>
            <person name="Knittel K."/>
        </authorList>
    </citation>
    <scope>NUCLEOTIDE SEQUENCE</scope>
    <source>
        <strain evidence="2">Gfbio:e3339647-f889-4370-9287-4fb5cb688e4c:AG392E03_GoMArc1</strain>
    </source>
</reference>
<gene>
    <name evidence="2" type="ORF">KFBDDELM_00284</name>
</gene>
<dbReference type="InterPro" id="IPR011322">
    <property type="entry name" value="N-reg_PII-like_a/b"/>
</dbReference>
<accession>A0A811T2R7</accession>
<organism evidence="2 3">
    <name type="scientific">Candidatus Argoarchaeum ethanivorans</name>
    <dbReference type="NCBI Taxonomy" id="2608793"/>
    <lineage>
        <taxon>Archaea</taxon>
        <taxon>Methanobacteriati</taxon>
        <taxon>Methanobacteriota</taxon>
        <taxon>Stenosarchaea group</taxon>
        <taxon>Methanomicrobia</taxon>
        <taxon>Methanosarcinales</taxon>
        <taxon>Methanosarcinales incertae sedis</taxon>
        <taxon>GOM Arc I cluster</taxon>
        <taxon>Candidatus Argoarchaeum</taxon>
    </lineage>
</organism>
<dbReference type="AlphaFoldDB" id="A0A811T2R7"/>
<name>A0A811T2R7_9EURY</name>
<evidence type="ECO:0000313" key="2">
    <source>
        <dbReference type="EMBL" id="CAD6490400.1"/>
    </source>
</evidence>
<dbReference type="PANTHER" id="PTHR35983">
    <property type="entry name" value="UPF0166 PROTEIN TM_0021"/>
    <property type="match status" value="1"/>
</dbReference>
<evidence type="ECO:0000256" key="1">
    <source>
        <dbReference type="ARBA" id="ARBA00010554"/>
    </source>
</evidence>
<comment type="caution">
    <text evidence="2">The sequence shown here is derived from an EMBL/GenBank/DDBJ whole genome shotgun (WGS) entry which is preliminary data.</text>
</comment>
<dbReference type="SUPFAM" id="SSF54913">
    <property type="entry name" value="GlnB-like"/>
    <property type="match status" value="1"/>
</dbReference>
<sequence length="88" mass="9810">MKVKLLRIYFGESDRFEGKTAYHVVVEYLKRSGISGATVFRGIEGYSVHSILHTASILRLSGDLPIVVEVIETEERVNLGSTRASLRS</sequence>
<dbReference type="Proteomes" id="UP000606624">
    <property type="component" value="Unassembled WGS sequence"/>
</dbReference>